<dbReference type="PROSITE" id="PS00086">
    <property type="entry name" value="CYTOCHROME_P450"/>
    <property type="match status" value="1"/>
</dbReference>
<name>I7ZGD0_9GAMM</name>
<dbReference type="GO" id="GO:0016705">
    <property type="term" value="F:oxidoreductase activity, acting on paired donors, with incorporation or reduction of molecular oxygen"/>
    <property type="evidence" value="ECO:0007669"/>
    <property type="project" value="InterPro"/>
</dbReference>
<dbReference type="STRING" id="1172194.WQQ_09240"/>
<evidence type="ECO:0000313" key="3">
    <source>
        <dbReference type="EMBL" id="EIT70787.1"/>
    </source>
</evidence>
<dbReference type="InterPro" id="IPR001128">
    <property type="entry name" value="Cyt_P450"/>
</dbReference>
<dbReference type="Pfam" id="PF00067">
    <property type="entry name" value="p450"/>
    <property type="match status" value="1"/>
</dbReference>
<evidence type="ECO:0000256" key="1">
    <source>
        <dbReference type="ARBA" id="ARBA00010617"/>
    </source>
</evidence>
<dbReference type="PATRIC" id="fig|1172194.4.peg.884"/>
<dbReference type="EMBL" id="AKGD01000001">
    <property type="protein sequence ID" value="EIT70787.1"/>
    <property type="molecule type" value="Genomic_DNA"/>
</dbReference>
<keyword evidence="4" id="KW-1185">Reference proteome</keyword>
<evidence type="ECO:0000256" key="2">
    <source>
        <dbReference type="RuleBase" id="RU000461"/>
    </source>
</evidence>
<keyword evidence="2" id="KW-0503">Monooxygenase</keyword>
<dbReference type="InterPro" id="IPR002397">
    <property type="entry name" value="Cyt_P450_B"/>
</dbReference>
<dbReference type="RefSeq" id="WP_007183880.1">
    <property type="nucleotide sequence ID" value="NZ_AKGD01000001.1"/>
</dbReference>
<comment type="caution">
    <text evidence="3">The sequence shown here is derived from an EMBL/GenBank/DDBJ whole genome shotgun (WGS) entry which is preliminary data.</text>
</comment>
<protein>
    <submittedName>
        <fullName evidence="3">Cytochrome P450</fullName>
    </submittedName>
</protein>
<dbReference type="GO" id="GO:0004497">
    <property type="term" value="F:monooxygenase activity"/>
    <property type="evidence" value="ECO:0007669"/>
    <property type="project" value="UniProtKB-KW"/>
</dbReference>
<keyword evidence="2" id="KW-0560">Oxidoreductase</keyword>
<dbReference type="SUPFAM" id="SSF48264">
    <property type="entry name" value="Cytochrome P450"/>
    <property type="match status" value="1"/>
</dbReference>
<dbReference type="InterPro" id="IPR017972">
    <property type="entry name" value="Cyt_P450_CS"/>
</dbReference>
<dbReference type="Proteomes" id="UP000003704">
    <property type="component" value="Unassembled WGS sequence"/>
</dbReference>
<dbReference type="AlphaFoldDB" id="I7ZGD0"/>
<dbReference type="Gene3D" id="1.10.630.10">
    <property type="entry name" value="Cytochrome P450"/>
    <property type="match status" value="1"/>
</dbReference>
<keyword evidence="2" id="KW-0408">Iron</keyword>
<dbReference type="GO" id="GO:0005506">
    <property type="term" value="F:iron ion binding"/>
    <property type="evidence" value="ECO:0007669"/>
    <property type="project" value="InterPro"/>
</dbReference>
<accession>I7ZGD0</accession>
<dbReference type="PANTHER" id="PTHR46696">
    <property type="entry name" value="P450, PUTATIVE (EUROFUNG)-RELATED"/>
    <property type="match status" value="1"/>
</dbReference>
<dbReference type="GO" id="GO:0020037">
    <property type="term" value="F:heme binding"/>
    <property type="evidence" value="ECO:0007669"/>
    <property type="project" value="InterPro"/>
</dbReference>
<keyword evidence="2" id="KW-0349">Heme</keyword>
<proteinExistence type="inferred from homology"/>
<comment type="similarity">
    <text evidence="1 2">Belongs to the cytochrome P450 family.</text>
</comment>
<reference evidence="3 4" key="1">
    <citation type="journal article" date="2012" name="J. Bacteriol.">
        <title>Genome Sequence of n-Alkane-Degrading Hydrocarboniphaga effusa Strain AP103T (ATCC BAA-332T).</title>
        <authorList>
            <person name="Chang H.K."/>
            <person name="Zylstra G.J."/>
            <person name="Chae J.C."/>
        </authorList>
    </citation>
    <scope>NUCLEOTIDE SEQUENCE [LARGE SCALE GENOMIC DNA]</scope>
    <source>
        <strain evidence="3 4">AP103</strain>
    </source>
</reference>
<evidence type="ECO:0000313" key="4">
    <source>
        <dbReference type="Proteomes" id="UP000003704"/>
    </source>
</evidence>
<organism evidence="3 4">
    <name type="scientific">Hydrocarboniphaga effusa AP103</name>
    <dbReference type="NCBI Taxonomy" id="1172194"/>
    <lineage>
        <taxon>Bacteria</taxon>
        <taxon>Pseudomonadati</taxon>
        <taxon>Pseudomonadota</taxon>
        <taxon>Gammaproteobacteria</taxon>
        <taxon>Nevskiales</taxon>
        <taxon>Nevskiaceae</taxon>
        <taxon>Hydrocarboniphaga</taxon>
    </lineage>
</organism>
<dbReference type="PANTHER" id="PTHR46696:SF6">
    <property type="entry name" value="P450, PUTATIVE (EUROFUNG)-RELATED"/>
    <property type="match status" value="1"/>
</dbReference>
<dbReference type="PRINTS" id="PR00359">
    <property type="entry name" value="BP450"/>
</dbReference>
<sequence length="408" mass="46638">MSGDHYRFDPMSAKTLADPGAAYSELRERCPFHHYKGEHYEFYITSDYEEIKRDILADNPVWSFKYGNAAKDTISEVGFKTDPPFHMAFRAAMQPGLLPKAVMRYEREAQTIAGELIDRMLEKGSGDFHDEFALPLPAQMMCVMLGTKRSDYLHYKHWADELQLQLFHDPTPGSFEIILGQILPHFRGLIAERRKLLEASAAEPSPQLLGTVLPDDYISRSLVAKVEGRPLTEEEILNVCLAFLTGGQETTTGLIGNLMWRLLQAPERWERLKADPSLIESAVEESLRYDPPVLAHFRTSLCPVTMHGKQLPERTKLMFNITGANRDPQRFTDPESFRIDRPLAEARAHLSFGNGVHFCMGAPVARMEAKVAMRLLIERLPKLRLDGQPERFESWMHWGKTKLPVRWD</sequence>
<keyword evidence="2" id="KW-0479">Metal-binding</keyword>
<dbReference type="InterPro" id="IPR036396">
    <property type="entry name" value="Cyt_P450_sf"/>
</dbReference>
<gene>
    <name evidence="3" type="ORF">WQQ_09240</name>
</gene>